<evidence type="ECO:0000313" key="2">
    <source>
        <dbReference type="Proteomes" id="UP001156905"/>
    </source>
</evidence>
<gene>
    <name evidence="1" type="ORF">GCM10007857_87590</name>
</gene>
<evidence type="ECO:0008006" key="3">
    <source>
        <dbReference type="Google" id="ProtNLM"/>
    </source>
</evidence>
<keyword evidence="2" id="KW-1185">Reference proteome</keyword>
<comment type="caution">
    <text evidence="1">The sequence shown here is derived from an EMBL/GenBank/DDBJ whole genome shotgun (WGS) entry which is preliminary data.</text>
</comment>
<dbReference type="EMBL" id="BSOW01000062">
    <property type="protein sequence ID" value="GLR92041.1"/>
    <property type="molecule type" value="Genomic_DNA"/>
</dbReference>
<organism evidence="1 2">
    <name type="scientific">Bradyrhizobium iriomotense</name>
    <dbReference type="NCBI Taxonomy" id="441950"/>
    <lineage>
        <taxon>Bacteria</taxon>
        <taxon>Pseudomonadati</taxon>
        <taxon>Pseudomonadota</taxon>
        <taxon>Alphaproteobacteria</taxon>
        <taxon>Hyphomicrobiales</taxon>
        <taxon>Nitrobacteraceae</taxon>
        <taxon>Bradyrhizobium</taxon>
    </lineage>
</organism>
<protein>
    <recommendedName>
        <fullName evidence="3">Urease accessory protein UreE C-terminal domain-containing protein</fullName>
    </recommendedName>
</protein>
<reference evidence="2" key="1">
    <citation type="journal article" date="2019" name="Int. J. Syst. Evol. Microbiol.">
        <title>The Global Catalogue of Microorganisms (GCM) 10K type strain sequencing project: providing services to taxonomists for standard genome sequencing and annotation.</title>
        <authorList>
            <consortium name="The Broad Institute Genomics Platform"/>
            <consortium name="The Broad Institute Genome Sequencing Center for Infectious Disease"/>
            <person name="Wu L."/>
            <person name="Ma J."/>
        </authorList>
    </citation>
    <scope>NUCLEOTIDE SEQUENCE [LARGE SCALE GENOMIC DNA]</scope>
    <source>
        <strain evidence="2">NBRC 102520</strain>
    </source>
</reference>
<evidence type="ECO:0000313" key="1">
    <source>
        <dbReference type="EMBL" id="GLR92041.1"/>
    </source>
</evidence>
<sequence>MAQRDGLPARLLHRLMVGEEIEHGLVDAYDQPAIDRDADEQRHDALRCRTHVVLRRRGEFLLAFRLPPGLVIAGQILFEDELAVACDDDRMDGGRALIEACGDAAESRAIHADAVGRRSHPTVVD</sequence>
<dbReference type="Proteomes" id="UP001156905">
    <property type="component" value="Unassembled WGS sequence"/>
</dbReference>
<name>A0ABQ6BEU2_9BRAD</name>
<proteinExistence type="predicted"/>
<accession>A0ABQ6BEU2</accession>